<name>A0A317T8E9_9CHLB</name>
<feature type="region of interest" description="Disordered" evidence="1">
    <location>
        <begin position="31"/>
        <end position="86"/>
    </location>
</feature>
<sequence length="86" mass="8290">MDKNAMKKVLAGLSIAGLVTSVTLTGCQKANGSCGAGSCSKTEKVEGEDAAKGTGSCSGMEDTSAHGTGSCAGMKDGKAAGEGSNE</sequence>
<organism evidence="2 3">
    <name type="scientific">Prosthecochloris marina</name>
    <dbReference type="NCBI Taxonomy" id="2017681"/>
    <lineage>
        <taxon>Bacteria</taxon>
        <taxon>Pseudomonadati</taxon>
        <taxon>Chlorobiota</taxon>
        <taxon>Chlorobiia</taxon>
        <taxon>Chlorobiales</taxon>
        <taxon>Chlorobiaceae</taxon>
        <taxon>Prosthecochloris</taxon>
    </lineage>
</organism>
<evidence type="ECO:0008006" key="4">
    <source>
        <dbReference type="Google" id="ProtNLM"/>
    </source>
</evidence>
<evidence type="ECO:0000256" key="1">
    <source>
        <dbReference type="SAM" id="MobiDB-lite"/>
    </source>
</evidence>
<dbReference type="OrthoDB" id="9553641at2"/>
<dbReference type="AlphaFoldDB" id="A0A317T8E9"/>
<reference evidence="3" key="1">
    <citation type="submission" date="2017-10" db="EMBL/GenBank/DDBJ databases">
        <authorList>
            <person name="Gaisin V.A."/>
            <person name="Rysina M.S."/>
            <person name="Grouzdev D.S."/>
        </authorList>
    </citation>
    <scope>NUCLEOTIDE SEQUENCE [LARGE SCALE GENOMIC DNA]</scope>
    <source>
        <strain evidence="3">V1</strain>
    </source>
</reference>
<comment type="caution">
    <text evidence="2">The sequence shown here is derived from an EMBL/GenBank/DDBJ whole genome shotgun (WGS) entry which is preliminary data.</text>
</comment>
<dbReference type="RefSeq" id="WP_110021880.1">
    <property type="nucleotide sequence ID" value="NZ_PDNZ01000001.1"/>
</dbReference>
<dbReference type="NCBIfam" id="TIGR04081">
    <property type="entry name" value="SbtA family thio(seleno)oxazole RiPP natural product precursor"/>
    <property type="match status" value="1"/>
</dbReference>
<feature type="compositionally biased region" description="Basic and acidic residues" evidence="1">
    <location>
        <begin position="41"/>
        <end position="51"/>
    </location>
</feature>
<dbReference type="PROSITE" id="PS51257">
    <property type="entry name" value="PROKAR_LIPOPROTEIN"/>
    <property type="match status" value="1"/>
</dbReference>
<evidence type="ECO:0000313" key="3">
    <source>
        <dbReference type="Proteomes" id="UP000246278"/>
    </source>
</evidence>
<keyword evidence="3" id="KW-1185">Reference proteome</keyword>
<protein>
    <recommendedName>
        <fullName evidence="4">Selenobiotic family radical SAM modification target peptide</fullName>
    </recommendedName>
</protein>
<dbReference type="InterPro" id="IPR023971">
    <property type="entry name" value="GSU1558/StbA-like"/>
</dbReference>
<dbReference type="Proteomes" id="UP000246278">
    <property type="component" value="Unassembled WGS sequence"/>
</dbReference>
<evidence type="ECO:0000313" key="2">
    <source>
        <dbReference type="EMBL" id="PWW82993.1"/>
    </source>
</evidence>
<proteinExistence type="predicted"/>
<gene>
    <name evidence="2" type="ORF">CR164_00025</name>
</gene>
<dbReference type="EMBL" id="PDNZ01000001">
    <property type="protein sequence ID" value="PWW82993.1"/>
    <property type="molecule type" value="Genomic_DNA"/>
</dbReference>
<accession>A0A317T8E9</accession>